<evidence type="ECO:0000256" key="1">
    <source>
        <dbReference type="ARBA" id="ARBA00006194"/>
    </source>
</evidence>
<dbReference type="Gene3D" id="3.30.420.80">
    <property type="entry name" value="Ribosomal protein S11"/>
    <property type="match status" value="1"/>
</dbReference>
<proteinExistence type="inferred from homology"/>
<evidence type="ECO:0000256" key="7">
    <source>
        <dbReference type="HAMAP-Rule" id="MF_01310"/>
    </source>
</evidence>
<evidence type="ECO:0000313" key="9">
    <source>
        <dbReference type="EMBL" id="QTA38707.1"/>
    </source>
</evidence>
<name>A0ABX7S7Z0_9BACT</name>
<dbReference type="HAMAP" id="MF_01310">
    <property type="entry name" value="Ribosomal_uS11"/>
    <property type="match status" value="1"/>
</dbReference>
<keyword evidence="4 7" id="KW-0689">Ribosomal protein</keyword>
<evidence type="ECO:0000313" key="10">
    <source>
        <dbReference type="Proteomes" id="UP000671862"/>
    </source>
</evidence>
<dbReference type="InterPro" id="IPR036967">
    <property type="entry name" value="Ribosomal_uS11_sf"/>
</dbReference>
<dbReference type="PANTHER" id="PTHR11759">
    <property type="entry name" value="40S RIBOSOMAL PROTEIN S14/30S RIBOSOMAL PROTEIN S11"/>
    <property type="match status" value="1"/>
</dbReference>
<evidence type="ECO:0000256" key="4">
    <source>
        <dbReference type="ARBA" id="ARBA00022980"/>
    </source>
</evidence>
<dbReference type="GO" id="GO:0005840">
    <property type="term" value="C:ribosome"/>
    <property type="evidence" value="ECO:0007669"/>
    <property type="project" value="UniProtKB-KW"/>
</dbReference>
<protein>
    <recommendedName>
        <fullName evidence="6 7">Small ribosomal subunit protein uS11</fullName>
    </recommendedName>
</protein>
<keyword evidence="5 7" id="KW-0687">Ribonucleoprotein</keyword>
<dbReference type="InterPro" id="IPR001971">
    <property type="entry name" value="Ribosomal_uS11"/>
</dbReference>
<sequence>MARKTRRSASKRKKKIAIDHGVIHIKSTYNNTIVTLTDPDGKVIIWGSGGTAGFEGTRKGTPYAAQLAADKVAKEAVRLGIKKVDILVKGPGSGREAAIRTFQAAGLEIGIIKDVTPIPFNGCRPKKKRV</sequence>
<accession>A0ABX7S7Z0</accession>
<keyword evidence="2 7" id="KW-0699">rRNA-binding</keyword>
<dbReference type="SUPFAM" id="SSF53137">
    <property type="entry name" value="Translational machinery components"/>
    <property type="match status" value="1"/>
</dbReference>
<dbReference type="PIRSF" id="PIRSF002131">
    <property type="entry name" value="Ribosomal_S11"/>
    <property type="match status" value="1"/>
</dbReference>
<dbReference type="NCBIfam" id="TIGR03632">
    <property type="entry name" value="uS11_bact"/>
    <property type="match status" value="1"/>
</dbReference>
<evidence type="ECO:0000256" key="5">
    <source>
        <dbReference type="ARBA" id="ARBA00023274"/>
    </source>
</evidence>
<evidence type="ECO:0000256" key="2">
    <source>
        <dbReference type="ARBA" id="ARBA00022730"/>
    </source>
</evidence>
<organism evidence="9 10">
    <name type="scientific">Thermosipho ferrireducens</name>
    <dbReference type="NCBI Taxonomy" id="2571116"/>
    <lineage>
        <taxon>Bacteria</taxon>
        <taxon>Thermotogati</taxon>
        <taxon>Thermotogota</taxon>
        <taxon>Thermotogae</taxon>
        <taxon>Thermotogales</taxon>
        <taxon>Fervidobacteriaceae</taxon>
        <taxon>Thermosipho</taxon>
    </lineage>
</organism>
<dbReference type="InterPro" id="IPR018102">
    <property type="entry name" value="Ribosomal_uS11_CS"/>
</dbReference>
<evidence type="ECO:0000256" key="3">
    <source>
        <dbReference type="ARBA" id="ARBA00022884"/>
    </source>
</evidence>
<comment type="similarity">
    <text evidence="1 7 8">Belongs to the universal ribosomal protein uS11 family.</text>
</comment>
<dbReference type="RefSeq" id="WP_207567424.1">
    <property type="nucleotide sequence ID" value="NZ_CP071446.1"/>
</dbReference>
<keyword evidence="3 7" id="KW-0694">RNA-binding</keyword>
<dbReference type="Pfam" id="PF00411">
    <property type="entry name" value="Ribosomal_S11"/>
    <property type="match status" value="1"/>
</dbReference>
<dbReference type="Proteomes" id="UP000671862">
    <property type="component" value="Chromosome"/>
</dbReference>
<comment type="function">
    <text evidence="7">Located on the platform of the 30S subunit, it bridges several disparate RNA helices of the 16S rRNA. Forms part of the Shine-Dalgarno cleft in the 70S ribosome.</text>
</comment>
<dbReference type="NCBIfam" id="NF003698">
    <property type="entry name" value="PRK05309.1"/>
    <property type="match status" value="1"/>
</dbReference>
<keyword evidence="10" id="KW-1185">Reference proteome</keyword>
<gene>
    <name evidence="7 9" type="primary">rpsK</name>
    <name evidence="9" type="ORF">JYK00_04145</name>
</gene>
<dbReference type="EMBL" id="CP071446">
    <property type="protein sequence ID" value="QTA38707.1"/>
    <property type="molecule type" value="Genomic_DNA"/>
</dbReference>
<dbReference type="PROSITE" id="PS00054">
    <property type="entry name" value="RIBOSOMAL_S11"/>
    <property type="match status" value="1"/>
</dbReference>
<evidence type="ECO:0000256" key="8">
    <source>
        <dbReference type="RuleBase" id="RU003629"/>
    </source>
</evidence>
<reference evidence="9 10" key="1">
    <citation type="submission" date="2021-03" db="EMBL/GenBank/DDBJ databases">
        <title>Thermosipho ferrireducens sp.nov., an anaerobic thermophilic iron-reducing bacterium isolated from a deep-sea hydrothermal sulfide deposits.</title>
        <authorList>
            <person name="Zeng X."/>
            <person name="Chen Y."/>
            <person name="Shao Z."/>
        </authorList>
    </citation>
    <scope>NUCLEOTIDE SEQUENCE [LARGE SCALE GENOMIC DNA]</scope>
    <source>
        <strain evidence="9 10">JL129W03</strain>
    </source>
</reference>
<comment type="subunit">
    <text evidence="7">Part of the 30S ribosomal subunit. Interacts with proteins S7 and S18. Binds to IF-3.</text>
</comment>
<evidence type="ECO:0000256" key="6">
    <source>
        <dbReference type="ARBA" id="ARBA00035160"/>
    </source>
</evidence>
<dbReference type="InterPro" id="IPR019981">
    <property type="entry name" value="Ribosomal_uS11_bac-type"/>
</dbReference>